<dbReference type="EMBL" id="JAGSOJ010000001">
    <property type="protein sequence ID" value="MCM1989297.1"/>
    <property type="molecule type" value="Genomic_DNA"/>
</dbReference>
<keyword evidence="3" id="KW-1185">Reference proteome</keyword>
<accession>A0A9J6NZJ7</accession>
<evidence type="ECO:0000259" key="1">
    <source>
        <dbReference type="Pfam" id="PF00534"/>
    </source>
</evidence>
<protein>
    <submittedName>
        <fullName evidence="2">Glycosyltransferase</fullName>
        <ecNumber evidence="2">2.4.-.-</ecNumber>
    </submittedName>
</protein>
<dbReference type="Proteomes" id="UP001056429">
    <property type="component" value="Unassembled WGS sequence"/>
</dbReference>
<comment type="caution">
    <text evidence="2">The sequence shown here is derived from an EMBL/GenBank/DDBJ whole genome shotgun (WGS) entry which is preliminary data.</text>
</comment>
<dbReference type="Gene3D" id="3.40.50.2000">
    <property type="entry name" value="Glycogen Phosphorylase B"/>
    <property type="match status" value="2"/>
</dbReference>
<organism evidence="2 3">
    <name type="scientific">Oceanirhabdus seepicola</name>
    <dbReference type="NCBI Taxonomy" id="2828781"/>
    <lineage>
        <taxon>Bacteria</taxon>
        <taxon>Bacillati</taxon>
        <taxon>Bacillota</taxon>
        <taxon>Clostridia</taxon>
        <taxon>Eubacteriales</taxon>
        <taxon>Clostridiaceae</taxon>
        <taxon>Oceanirhabdus</taxon>
    </lineage>
</organism>
<gene>
    <name evidence="2" type="ORF">KDK92_06060</name>
</gene>
<evidence type="ECO:0000313" key="2">
    <source>
        <dbReference type="EMBL" id="MCM1989297.1"/>
    </source>
</evidence>
<dbReference type="GO" id="GO:0016757">
    <property type="term" value="F:glycosyltransferase activity"/>
    <property type="evidence" value="ECO:0007669"/>
    <property type="project" value="UniProtKB-KW"/>
</dbReference>
<proteinExistence type="predicted"/>
<reference evidence="2" key="1">
    <citation type="journal article" date="2021" name="mSystems">
        <title>Bacteria and Archaea Synergistically Convert Glycine Betaine to Biogenic Methane in the Formosa Cold Seep of the South China Sea.</title>
        <authorList>
            <person name="Li L."/>
            <person name="Zhang W."/>
            <person name="Zhang S."/>
            <person name="Song L."/>
            <person name="Sun Q."/>
            <person name="Zhang H."/>
            <person name="Xiang H."/>
            <person name="Dong X."/>
        </authorList>
    </citation>
    <scope>NUCLEOTIDE SEQUENCE</scope>
    <source>
        <strain evidence="2">ZWT</strain>
    </source>
</reference>
<keyword evidence="2" id="KW-0328">Glycosyltransferase</keyword>
<keyword evidence="2" id="KW-0808">Transferase</keyword>
<dbReference type="InterPro" id="IPR001296">
    <property type="entry name" value="Glyco_trans_1"/>
</dbReference>
<dbReference type="AlphaFoldDB" id="A0A9J6NZJ7"/>
<sequence length="339" mass="40155">MEKNNKIKLLFAGHDLKFAKMLIEYFKSKKNYEVKIDLWKGHNQHNEELSYKCLKWADVIVCEWGLGNSVWYSNHKRKNQVLIVRMHLQELKTKYPFKFNMKNINRIITVGPKIARDLKSKFKIPDSKLSIIYNLIDSEKLNSNKTKDCKYNLGLLGCCPSRKRLDKALDIFEKLWSKDKKYKLYIKGKHPKEYSWLWKKKDEKEFYESVFKRINDSKWKDSVIFEPWSSDVFNWFSKIGFILSVSDFESFHLAVAEGMASGSIPIIYNWEGANELYPRKFVFKNNEEAALLIHNIGKDNGLNSLQKYVVKFARGRFDKKIICSKWEEIIKKECENIGK</sequence>
<dbReference type="RefSeq" id="WP_250858296.1">
    <property type="nucleotide sequence ID" value="NZ_JAGSOJ010000001.1"/>
</dbReference>
<dbReference type="EC" id="2.4.-.-" evidence="2"/>
<dbReference type="PANTHER" id="PTHR12526">
    <property type="entry name" value="GLYCOSYLTRANSFERASE"/>
    <property type="match status" value="1"/>
</dbReference>
<evidence type="ECO:0000313" key="3">
    <source>
        <dbReference type="Proteomes" id="UP001056429"/>
    </source>
</evidence>
<feature type="domain" description="Glycosyl transferase family 1" evidence="1">
    <location>
        <begin position="157"/>
        <end position="294"/>
    </location>
</feature>
<dbReference type="Pfam" id="PF00534">
    <property type="entry name" value="Glycos_transf_1"/>
    <property type="match status" value="1"/>
</dbReference>
<name>A0A9J6NZJ7_9CLOT</name>
<dbReference type="SUPFAM" id="SSF53756">
    <property type="entry name" value="UDP-Glycosyltransferase/glycogen phosphorylase"/>
    <property type="match status" value="1"/>
</dbReference>
<reference evidence="2" key="2">
    <citation type="submission" date="2021-04" db="EMBL/GenBank/DDBJ databases">
        <authorList>
            <person name="Dong X."/>
        </authorList>
    </citation>
    <scope>NUCLEOTIDE SEQUENCE</scope>
    <source>
        <strain evidence="2">ZWT</strain>
    </source>
</reference>